<protein>
    <submittedName>
        <fullName evidence="1">Uncharacterized protein</fullName>
    </submittedName>
</protein>
<gene>
    <name evidence="1" type="ORF">B1812_07810</name>
</gene>
<dbReference type="Gene3D" id="2.60.120.10">
    <property type="entry name" value="Jelly Rolls"/>
    <property type="match status" value="1"/>
</dbReference>
<dbReference type="AlphaFoldDB" id="A0A1W6N0X2"/>
<dbReference type="SUPFAM" id="SSF51182">
    <property type="entry name" value="RmlC-like cupins"/>
    <property type="match status" value="1"/>
</dbReference>
<organism evidence="1 2">
    <name type="scientific">Methylocystis bryophila</name>
    <dbReference type="NCBI Taxonomy" id="655015"/>
    <lineage>
        <taxon>Bacteria</taxon>
        <taxon>Pseudomonadati</taxon>
        <taxon>Pseudomonadota</taxon>
        <taxon>Alphaproteobacteria</taxon>
        <taxon>Hyphomicrobiales</taxon>
        <taxon>Methylocystaceae</taxon>
        <taxon>Methylocystis</taxon>
    </lineage>
</organism>
<dbReference type="KEGG" id="mbry:B1812_07810"/>
<accession>A0A1W6N0X2</accession>
<evidence type="ECO:0000313" key="1">
    <source>
        <dbReference type="EMBL" id="ARN83485.1"/>
    </source>
</evidence>
<dbReference type="InterPro" id="IPR014710">
    <property type="entry name" value="RmlC-like_jellyroll"/>
</dbReference>
<sequence length="181" mass="19352">MVELTDSEREILLIGRDLMTRLVASDDWFPAVFAQAKPGEGAQFQLFRDVLDRFSVVATVLAPGASLWIDQSSHWEIAGGLSGAVARQPYDLDAQGKAEARVLRSGEVEARGSRGAQPMILSNPAEAQNAITLHVYGGDLGKLLRRAWTGEGPAEGPGVGYANGEGAPPYDIFSIQTEIAD</sequence>
<evidence type="ECO:0000313" key="2">
    <source>
        <dbReference type="Proteomes" id="UP000193978"/>
    </source>
</evidence>
<dbReference type="STRING" id="655015.B1812_07810"/>
<dbReference type="InterPro" id="IPR011051">
    <property type="entry name" value="RmlC_Cupin_sf"/>
</dbReference>
<keyword evidence="2" id="KW-1185">Reference proteome</keyword>
<dbReference type="OrthoDB" id="7059163at2"/>
<dbReference type="Proteomes" id="UP000193978">
    <property type="component" value="Chromosome"/>
</dbReference>
<reference evidence="1 2" key="1">
    <citation type="submission" date="2017-02" db="EMBL/GenBank/DDBJ databases">
        <authorList>
            <person name="Peterson S.W."/>
        </authorList>
    </citation>
    <scope>NUCLEOTIDE SEQUENCE [LARGE SCALE GENOMIC DNA]</scope>
    <source>
        <strain evidence="1 2">S285</strain>
    </source>
</reference>
<dbReference type="EMBL" id="CP019948">
    <property type="protein sequence ID" value="ARN83485.1"/>
    <property type="molecule type" value="Genomic_DNA"/>
</dbReference>
<name>A0A1W6N0X2_9HYPH</name>
<proteinExistence type="predicted"/>